<evidence type="ECO:0000259" key="6">
    <source>
        <dbReference type="PROSITE" id="PS50135"/>
    </source>
</evidence>
<dbReference type="InterPro" id="IPR001841">
    <property type="entry name" value="Znf_RING"/>
</dbReference>
<dbReference type="SUPFAM" id="SSF57850">
    <property type="entry name" value="RING/U-box"/>
    <property type="match status" value="3"/>
</dbReference>
<dbReference type="InterPro" id="IPR043145">
    <property type="entry name" value="Znf_ZZ_sf"/>
</dbReference>
<dbReference type="Gene3D" id="3.30.60.90">
    <property type="match status" value="1"/>
</dbReference>
<keyword evidence="2 4" id="KW-0863">Zinc-finger</keyword>
<evidence type="ECO:0000259" key="7">
    <source>
        <dbReference type="PROSITE" id="PS50966"/>
    </source>
</evidence>
<name>G0TVQ9_TRYVY</name>
<dbReference type="PANTHER" id="PTHR21540:SF3">
    <property type="entry name" value="E3 UBIQUITIN-PROTEIN LIGASE ZSWIM2"/>
    <property type="match status" value="1"/>
</dbReference>
<dbReference type="PROSITE" id="PS50966">
    <property type="entry name" value="ZF_SWIM"/>
    <property type="match status" value="1"/>
</dbReference>
<protein>
    <recommendedName>
        <fullName evidence="9">RING-type domain-containing protein</fullName>
    </recommendedName>
</protein>
<dbReference type="InterPro" id="IPR007527">
    <property type="entry name" value="Znf_SWIM"/>
</dbReference>
<dbReference type="InterPro" id="IPR013083">
    <property type="entry name" value="Znf_RING/FYVE/PHD"/>
</dbReference>
<evidence type="ECO:0000256" key="1">
    <source>
        <dbReference type="ARBA" id="ARBA00022723"/>
    </source>
</evidence>
<evidence type="ECO:0000313" key="8">
    <source>
        <dbReference type="EMBL" id="CCC48025.1"/>
    </source>
</evidence>
<accession>G0TVQ9</accession>
<feature type="domain" description="RING-type" evidence="5">
    <location>
        <begin position="314"/>
        <end position="356"/>
    </location>
</feature>
<feature type="domain" description="RING-type" evidence="5">
    <location>
        <begin position="131"/>
        <end position="178"/>
    </location>
</feature>
<dbReference type="AlphaFoldDB" id="G0TVQ9"/>
<dbReference type="GO" id="GO:0008270">
    <property type="term" value="F:zinc ion binding"/>
    <property type="evidence" value="ECO:0007669"/>
    <property type="project" value="UniProtKB-KW"/>
</dbReference>
<dbReference type="GO" id="GO:0061630">
    <property type="term" value="F:ubiquitin protein ligase activity"/>
    <property type="evidence" value="ECO:0007669"/>
    <property type="project" value="InterPro"/>
</dbReference>
<dbReference type="SMART" id="SM00184">
    <property type="entry name" value="RING"/>
    <property type="match status" value="2"/>
</dbReference>
<dbReference type="PANTHER" id="PTHR21540">
    <property type="entry name" value="RING FINGER AND SWIM DOMAIN-CONTAINING PROTEIN 2"/>
    <property type="match status" value="1"/>
</dbReference>
<reference evidence="8" key="1">
    <citation type="journal article" date="2012" name="Proc. Natl. Acad. Sci. U.S.A.">
        <title>Antigenic diversity is generated by distinct evolutionary mechanisms in African trypanosome species.</title>
        <authorList>
            <person name="Jackson A.P."/>
            <person name="Berry A."/>
            <person name="Aslett M."/>
            <person name="Allison H.C."/>
            <person name="Burton P."/>
            <person name="Vavrova-Anderson J."/>
            <person name="Brown R."/>
            <person name="Browne H."/>
            <person name="Corton N."/>
            <person name="Hauser H."/>
            <person name="Gamble J."/>
            <person name="Gilderthorp R."/>
            <person name="Marcello L."/>
            <person name="McQuillan J."/>
            <person name="Otto T.D."/>
            <person name="Quail M.A."/>
            <person name="Sanders M.J."/>
            <person name="van Tonder A."/>
            <person name="Ginger M.L."/>
            <person name="Field M.C."/>
            <person name="Barry J.D."/>
            <person name="Hertz-Fowler C."/>
            <person name="Berriman M."/>
        </authorList>
    </citation>
    <scope>NUCLEOTIDE SEQUENCE</scope>
    <source>
        <strain evidence="8">Y486</strain>
    </source>
</reference>
<dbReference type="EMBL" id="HE573021">
    <property type="protein sequence ID" value="CCC48025.1"/>
    <property type="molecule type" value="Genomic_DNA"/>
</dbReference>
<dbReference type="Gene3D" id="3.30.40.10">
    <property type="entry name" value="Zinc/RING finger domain, C3HC4 (zinc finger)"/>
    <property type="match status" value="2"/>
</dbReference>
<feature type="domain" description="SWIM-type" evidence="7">
    <location>
        <begin position="49"/>
        <end position="79"/>
    </location>
</feature>
<organism evidence="8">
    <name type="scientific">Trypanosoma vivax (strain Y486)</name>
    <dbReference type="NCBI Taxonomy" id="1055687"/>
    <lineage>
        <taxon>Eukaryota</taxon>
        <taxon>Discoba</taxon>
        <taxon>Euglenozoa</taxon>
        <taxon>Kinetoplastea</taxon>
        <taxon>Metakinetoplastina</taxon>
        <taxon>Trypanosomatida</taxon>
        <taxon>Trypanosomatidae</taxon>
        <taxon>Trypanosoma</taxon>
        <taxon>Duttonella</taxon>
    </lineage>
</organism>
<dbReference type="SMART" id="SM00291">
    <property type="entry name" value="ZnF_ZZ"/>
    <property type="match status" value="1"/>
</dbReference>
<sequence length="458" mass="51853">MSRSVPWRTVCPPGIKGIFEQLPSCQLLLVKRTGPTSFLLSRRNGRAKFKTSIGDPHSCSCTASDELCVHVIFVLCRVFFLPQENPLVWQRALVEAEIDELLKAESRLKNTWRQTQVVSVAARPVEQGDVCPICFEELGTDTQLDFCLGGCGKHIHSHCFKQYRHHNAVGPLRCPYCRIIWQGTPSSTSKKCSGCQKYAVGECYRCLFCQDYFLCAHCFHRSSAHSNHPFSLMGTREVAERRNERSVSSTQTGNETLSRVPQDVLPLMYREINPNDYELLLRLDEDNHTRKLTPNEFLSLQKKIWTTELGAETCNICLDAFDATSCCVILDCGHFFHSSCAKTWLTEHAAKCPLDHIPVVVQNSKAGESRSGTGILPPLITEGIRRSDDNRRVARRLRHTTAHHSTYHRQETSHLRQRIEGVRATSAAILPDLELHAVALGFAQRPRRSMDRFLYGTM</sequence>
<dbReference type="PROSITE" id="PS50135">
    <property type="entry name" value="ZF_ZZ_2"/>
    <property type="match status" value="1"/>
</dbReference>
<gene>
    <name evidence="8" type="ORF">TVY486_0502290</name>
</gene>
<dbReference type="PROSITE" id="PS01357">
    <property type="entry name" value="ZF_ZZ_1"/>
    <property type="match status" value="1"/>
</dbReference>
<feature type="domain" description="ZZ-type" evidence="6">
    <location>
        <begin position="187"/>
        <end position="238"/>
    </location>
</feature>
<evidence type="ECO:0000256" key="4">
    <source>
        <dbReference type="PROSITE-ProRule" id="PRU00228"/>
    </source>
</evidence>
<keyword evidence="1" id="KW-0479">Metal-binding</keyword>
<dbReference type="InterPro" id="IPR000433">
    <property type="entry name" value="Znf_ZZ"/>
</dbReference>
<proteinExistence type="predicted"/>
<keyword evidence="3" id="KW-0862">Zinc</keyword>
<evidence type="ECO:0000256" key="3">
    <source>
        <dbReference type="ARBA" id="ARBA00022833"/>
    </source>
</evidence>
<evidence type="ECO:0008006" key="9">
    <source>
        <dbReference type="Google" id="ProtNLM"/>
    </source>
</evidence>
<dbReference type="VEuPathDB" id="TriTrypDB:TvY486_0502290"/>
<evidence type="ECO:0000259" key="5">
    <source>
        <dbReference type="PROSITE" id="PS50089"/>
    </source>
</evidence>
<dbReference type="PROSITE" id="PS50089">
    <property type="entry name" value="ZF_RING_2"/>
    <property type="match status" value="2"/>
</dbReference>
<evidence type="ECO:0000256" key="2">
    <source>
        <dbReference type="ARBA" id="ARBA00022771"/>
    </source>
</evidence>
<dbReference type="Pfam" id="PF13639">
    <property type="entry name" value="zf-RING_2"/>
    <property type="match status" value="2"/>
</dbReference>
<dbReference type="InterPro" id="IPR039903">
    <property type="entry name" value="Zswim2"/>
</dbReference>